<evidence type="ECO:0000256" key="8">
    <source>
        <dbReference type="SAM" id="Phobius"/>
    </source>
</evidence>
<dbReference type="InterPro" id="IPR036259">
    <property type="entry name" value="MFS_trans_sf"/>
</dbReference>
<dbReference type="GeneID" id="105291984"/>
<accession>A0A6P6CFB9</accession>
<evidence type="ECO:0000313" key="10">
    <source>
        <dbReference type="RefSeq" id="XP_023386136.1"/>
    </source>
</evidence>
<keyword evidence="4 8" id="KW-1133">Transmembrane helix</keyword>
<dbReference type="OrthoDB" id="6770063at2759"/>
<name>A0A6P6CFB9_PTEVA</name>
<protein>
    <submittedName>
        <fullName evidence="10">Protein spinster homolog 3</fullName>
    </submittedName>
</protein>
<evidence type="ECO:0000256" key="1">
    <source>
        <dbReference type="ARBA" id="ARBA00004141"/>
    </source>
</evidence>
<feature type="transmembrane region" description="Helical" evidence="8">
    <location>
        <begin position="89"/>
        <end position="109"/>
    </location>
</feature>
<gene>
    <name evidence="10" type="primary">SPNS3</name>
</gene>
<feature type="transmembrane region" description="Helical" evidence="8">
    <location>
        <begin position="467"/>
        <end position="488"/>
    </location>
</feature>
<keyword evidence="5 8" id="KW-0472">Membrane</keyword>
<reference evidence="10" key="1">
    <citation type="submission" date="2025-08" db="UniProtKB">
        <authorList>
            <consortium name="RefSeq"/>
        </authorList>
    </citation>
    <scope>IDENTIFICATION</scope>
    <source>
        <tissue evidence="10">Kidney</tissue>
    </source>
</reference>
<dbReference type="AlphaFoldDB" id="A0A6P6CFB9"/>
<dbReference type="GO" id="GO:0022857">
    <property type="term" value="F:transmembrane transporter activity"/>
    <property type="evidence" value="ECO:0007669"/>
    <property type="project" value="InterPro"/>
</dbReference>
<comment type="subcellular location">
    <subcellularLocation>
        <location evidence="1">Membrane</location>
        <topology evidence="1">Multi-pass membrane protein</topology>
    </subcellularLocation>
</comment>
<dbReference type="RefSeq" id="XP_023386136.1">
    <property type="nucleotide sequence ID" value="XM_023530368.1"/>
</dbReference>
<evidence type="ECO:0000256" key="6">
    <source>
        <dbReference type="ARBA" id="ARBA00024338"/>
    </source>
</evidence>
<keyword evidence="2" id="KW-0813">Transport</keyword>
<evidence type="ECO:0000256" key="2">
    <source>
        <dbReference type="ARBA" id="ARBA00022448"/>
    </source>
</evidence>
<dbReference type="Proteomes" id="UP000515202">
    <property type="component" value="Unplaced"/>
</dbReference>
<feature type="compositionally biased region" description="Basic and acidic residues" evidence="7">
    <location>
        <begin position="504"/>
        <end position="515"/>
    </location>
</feature>
<evidence type="ECO:0000256" key="7">
    <source>
        <dbReference type="SAM" id="MobiDB-lite"/>
    </source>
</evidence>
<proteinExistence type="inferred from homology"/>
<dbReference type="PANTHER" id="PTHR23505:SF3">
    <property type="entry name" value="PROTEIN SPINSTER HOMOLOG 3"/>
    <property type="match status" value="1"/>
</dbReference>
<feature type="region of interest" description="Disordered" evidence="7">
    <location>
        <begin position="492"/>
        <end position="529"/>
    </location>
</feature>
<organism evidence="9 10">
    <name type="scientific">Pteropus vampyrus</name>
    <name type="common">Large flying fox</name>
    <dbReference type="NCBI Taxonomy" id="132908"/>
    <lineage>
        <taxon>Eukaryota</taxon>
        <taxon>Metazoa</taxon>
        <taxon>Chordata</taxon>
        <taxon>Craniata</taxon>
        <taxon>Vertebrata</taxon>
        <taxon>Euteleostomi</taxon>
        <taxon>Mammalia</taxon>
        <taxon>Eutheria</taxon>
        <taxon>Laurasiatheria</taxon>
        <taxon>Chiroptera</taxon>
        <taxon>Yinpterochiroptera</taxon>
        <taxon>Pteropodoidea</taxon>
        <taxon>Pteropodidae</taxon>
        <taxon>Pteropodinae</taxon>
        <taxon>Pteropus</taxon>
    </lineage>
</organism>
<sequence length="529" mass="57426">MSAECWDPGPDGPQGWSLGSGGHSGASGSSQCPPLTMPAPWSLPRWRAYLAAAVLCYINLLNYMNWFIIAGVLLDVQKFFQISDSSAGLLQTVFISCLLLSAPVFGYLGDRHSRKATLSFGILLWSGAGLSSSFISPQYSWLFFLFRGAVGTGTASYSTIAPTVLGDLFVRDQRTRVLAIFYIFIPVGRKRAVLPYLPGHKAPQAPRPQSSAQPRISWFSGEVCGPELPGPFCSQILPCLEAVALILLIALVPDPPRGAAEKQGEVAMRDLRSSWCADIRYLGRNWSFVLSTLGVTAMAFVTGALGFWAPTFLFEARVVHGLQLPCLRQPCNNKDRLQFLTSPSPQHHRKTLNTFKPSLFFQSPCPFLAQALPSLSRAVLGATFLASYVFLALGELLLSCNWAVVADILLSVVVPRCRGTAEALQITVGHILGDAGSPYLTGLISSALRARRPDSYLQRFLSLQQSFLCCTFVIALGGGCFLLAALHLEGDQDQARQPDTGIPDSKEVDSKDMERLSLLSGTRTSTEDP</sequence>
<feature type="transmembrane region" description="Helical" evidence="8">
    <location>
        <begin position="116"/>
        <end position="135"/>
    </location>
</feature>
<dbReference type="SUPFAM" id="SSF103473">
    <property type="entry name" value="MFS general substrate transporter"/>
    <property type="match status" value="1"/>
</dbReference>
<evidence type="ECO:0000256" key="5">
    <source>
        <dbReference type="ARBA" id="ARBA00023136"/>
    </source>
</evidence>
<keyword evidence="9" id="KW-1185">Reference proteome</keyword>
<evidence type="ECO:0000256" key="3">
    <source>
        <dbReference type="ARBA" id="ARBA00022692"/>
    </source>
</evidence>
<feature type="transmembrane region" description="Helical" evidence="8">
    <location>
        <begin position="48"/>
        <end position="69"/>
    </location>
</feature>
<feature type="transmembrane region" description="Helical" evidence="8">
    <location>
        <begin position="378"/>
        <end position="398"/>
    </location>
</feature>
<comment type="similarity">
    <text evidence="6">Belongs to the major facilitator superfamily. Spinster (TC 2.A.1.49) family.</text>
</comment>
<keyword evidence="3 8" id="KW-0812">Transmembrane</keyword>
<dbReference type="InterPro" id="IPR044770">
    <property type="entry name" value="MFS_spinster-like"/>
</dbReference>
<dbReference type="GO" id="GO:0016020">
    <property type="term" value="C:membrane"/>
    <property type="evidence" value="ECO:0007669"/>
    <property type="project" value="UniProtKB-SubCell"/>
</dbReference>
<dbReference type="Gene3D" id="1.20.1250.20">
    <property type="entry name" value="MFS general substrate transporter like domains"/>
    <property type="match status" value="1"/>
</dbReference>
<dbReference type="Pfam" id="PF07690">
    <property type="entry name" value="MFS_1"/>
    <property type="match status" value="1"/>
</dbReference>
<feature type="compositionally biased region" description="Polar residues" evidence="7">
    <location>
        <begin position="519"/>
        <end position="529"/>
    </location>
</feature>
<dbReference type="PANTHER" id="PTHR23505">
    <property type="entry name" value="SPINSTER"/>
    <property type="match status" value="1"/>
</dbReference>
<evidence type="ECO:0000256" key="4">
    <source>
        <dbReference type="ARBA" id="ARBA00022989"/>
    </source>
</evidence>
<evidence type="ECO:0000313" key="9">
    <source>
        <dbReference type="Proteomes" id="UP000515202"/>
    </source>
</evidence>
<feature type="transmembrane region" description="Helical" evidence="8">
    <location>
        <begin position="141"/>
        <end position="165"/>
    </location>
</feature>
<dbReference type="KEGG" id="pvp:105291984"/>
<dbReference type="CTD" id="201305"/>
<feature type="transmembrane region" description="Helical" evidence="8">
    <location>
        <begin position="288"/>
        <end position="309"/>
    </location>
</feature>
<dbReference type="InterPro" id="IPR011701">
    <property type="entry name" value="MFS"/>
</dbReference>
<dbReference type="CDD" id="cd17328">
    <property type="entry name" value="MFS_spinster_like"/>
    <property type="match status" value="1"/>
</dbReference>